<feature type="compositionally biased region" description="Polar residues" evidence="4">
    <location>
        <begin position="59"/>
        <end position="71"/>
    </location>
</feature>
<comment type="similarity">
    <text evidence="2">Belongs to the flagella basal body rod proteins family.</text>
</comment>
<feature type="domain" description="Flagellar basal-body/hook protein C-terminal" evidence="5">
    <location>
        <begin position="120"/>
        <end position="163"/>
    </location>
</feature>
<dbReference type="Proteomes" id="UP000479132">
    <property type="component" value="Unassembled WGS sequence"/>
</dbReference>
<name>A0A6M1SV02_9BACT</name>
<reference evidence="6 7" key="1">
    <citation type="submission" date="2020-02" db="EMBL/GenBank/DDBJ databases">
        <title>Aliifodinibius halophilus 2W32, complete genome.</title>
        <authorList>
            <person name="Li Y."/>
            <person name="Wu S."/>
        </authorList>
    </citation>
    <scope>NUCLEOTIDE SEQUENCE [LARGE SCALE GENOMIC DNA]</scope>
    <source>
        <strain evidence="6 7">2W32</strain>
    </source>
</reference>
<evidence type="ECO:0000259" key="5">
    <source>
        <dbReference type="Pfam" id="PF06429"/>
    </source>
</evidence>
<dbReference type="GO" id="GO:0009425">
    <property type="term" value="C:bacterial-type flagellum basal body"/>
    <property type="evidence" value="ECO:0007669"/>
    <property type="project" value="UniProtKB-SubCell"/>
</dbReference>
<gene>
    <name evidence="6" type="ORF">G3569_03485</name>
</gene>
<dbReference type="Pfam" id="PF06429">
    <property type="entry name" value="Flg_bbr_C"/>
    <property type="match status" value="1"/>
</dbReference>
<dbReference type="InterPro" id="IPR010930">
    <property type="entry name" value="Flg_bb/hook_C_dom"/>
</dbReference>
<keyword evidence="3" id="KW-0975">Bacterial flagellum</keyword>
<comment type="caution">
    <text evidence="6">The sequence shown here is derived from an EMBL/GenBank/DDBJ whole genome shotgun (WGS) entry which is preliminary data.</text>
</comment>
<evidence type="ECO:0000256" key="1">
    <source>
        <dbReference type="ARBA" id="ARBA00004117"/>
    </source>
</evidence>
<dbReference type="RefSeq" id="WP_165266133.1">
    <property type="nucleotide sequence ID" value="NZ_JAALLS010000003.1"/>
</dbReference>
<evidence type="ECO:0000256" key="2">
    <source>
        <dbReference type="ARBA" id="ARBA00009677"/>
    </source>
</evidence>
<dbReference type="GO" id="GO:0071978">
    <property type="term" value="P:bacterial-type flagellum-dependent swarming motility"/>
    <property type="evidence" value="ECO:0007669"/>
    <property type="project" value="TreeGrafter"/>
</dbReference>
<dbReference type="PANTHER" id="PTHR30435">
    <property type="entry name" value="FLAGELLAR PROTEIN"/>
    <property type="match status" value="1"/>
</dbReference>
<feature type="compositionally biased region" description="Basic and acidic residues" evidence="4">
    <location>
        <begin position="108"/>
        <end position="118"/>
    </location>
</feature>
<keyword evidence="6" id="KW-0966">Cell projection</keyword>
<dbReference type="AlphaFoldDB" id="A0A6M1SV02"/>
<feature type="region of interest" description="Disordered" evidence="4">
    <location>
        <begin position="33"/>
        <end position="118"/>
    </location>
</feature>
<keyword evidence="6" id="KW-0282">Flagellum</keyword>
<evidence type="ECO:0000313" key="7">
    <source>
        <dbReference type="Proteomes" id="UP000479132"/>
    </source>
</evidence>
<proteinExistence type="inferred from homology"/>
<sequence length="164" mass="18384">MLPDRISTAFQTAAQGLSMQRERINVASRNIANINSSSTKNGASYRPQTVRARGPEPTNFKNVLRNSVSSMRKTDGRHLSAAMPSRQQQTPQGLGPSYEVAESNSFRSEYDPQHPDADKDGMVQYPDIDMIEQMTNMVSANRLYEANLSSIEAEKQIMKRSMRI</sequence>
<keyword evidence="6" id="KW-0969">Cilium</keyword>
<organism evidence="6 7">
    <name type="scientific">Fodinibius halophilus</name>
    <dbReference type="NCBI Taxonomy" id="1736908"/>
    <lineage>
        <taxon>Bacteria</taxon>
        <taxon>Pseudomonadati</taxon>
        <taxon>Balneolota</taxon>
        <taxon>Balneolia</taxon>
        <taxon>Balneolales</taxon>
        <taxon>Balneolaceae</taxon>
        <taxon>Fodinibius</taxon>
    </lineage>
</organism>
<accession>A0A6M1SV02</accession>
<dbReference type="EMBL" id="JAALLS010000003">
    <property type="protein sequence ID" value="NGP87406.1"/>
    <property type="molecule type" value="Genomic_DNA"/>
</dbReference>
<protein>
    <submittedName>
        <fullName evidence="6">Flagellar basal body rod protein FlgC</fullName>
    </submittedName>
</protein>
<dbReference type="PANTHER" id="PTHR30435:SF2">
    <property type="entry name" value="FLAGELLAR BASAL-BODY ROD PROTEIN FLGC"/>
    <property type="match status" value="1"/>
</dbReference>
<evidence type="ECO:0000313" key="6">
    <source>
        <dbReference type="EMBL" id="NGP87406.1"/>
    </source>
</evidence>
<keyword evidence="7" id="KW-1185">Reference proteome</keyword>
<evidence type="ECO:0000256" key="3">
    <source>
        <dbReference type="ARBA" id="ARBA00023143"/>
    </source>
</evidence>
<evidence type="ECO:0000256" key="4">
    <source>
        <dbReference type="SAM" id="MobiDB-lite"/>
    </source>
</evidence>
<comment type="subcellular location">
    <subcellularLocation>
        <location evidence="1">Bacterial flagellum basal body</location>
    </subcellularLocation>
</comment>